<feature type="region of interest" description="Disordered" evidence="1">
    <location>
        <begin position="1"/>
        <end position="37"/>
    </location>
</feature>
<evidence type="ECO:0000256" key="1">
    <source>
        <dbReference type="SAM" id="MobiDB-lite"/>
    </source>
</evidence>
<accession>A0A397GRI9</accession>
<dbReference type="EMBL" id="PQFF01000387">
    <property type="protein sequence ID" value="RHZ53622.1"/>
    <property type="molecule type" value="Genomic_DNA"/>
</dbReference>
<evidence type="ECO:0000313" key="3">
    <source>
        <dbReference type="Proteomes" id="UP000266861"/>
    </source>
</evidence>
<dbReference type="AlphaFoldDB" id="A0A397GRI9"/>
<organism evidence="2 3">
    <name type="scientific">Diversispora epigaea</name>
    <dbReference type="NCBI Taxonomy" id="1348612"/>
    <lineage>
        <taxon>Eukaryota</taxon>
        <taxon>Fungi</taxon>
        <taxon>Fungi incertae sedis</taxon>
        <taxon>Mucoromycota</taxon>
        <taxon>Glomeromycotina</taxon>
        <taxon>Glomeromycetes</taxon>
        <taxon>Diversisporales</taxon>
        <taxon>Diversisporaceae</taxon>
        <taxon>Diversispora</taxon>
    </lineage>
</organism>
<comment type="caution">
    <text evidence="2">The sequence shown here is derived from an EMBL/GenBank/DDBJ whole genome shotgun (WGS) entry which is preliminary data.</text>
</comment>
<feature type="compositionally biased region" description="Polar residues" evidence="1">
    <location>
        <begin position="1"/>
        <end position="16"/>
    </location>
</feature>
<keyword evidence="3" id="KW-1185">Reference proteome</keyword>
<feature type="compositionally biased region" description="Basic and acidic residues" evidence="1">
    <location>
        <begin position="17"/>
        <end position="37"/>
    </location>
</feature>
<sequence>MTSDYHQFLSTNSASPEQEHLQNDFEGKRKISNENPPIDEHLQNRLMLWKNNFRITKTLNNVLIDYINGTLDIFLWSPC</sequence>
<proteinExistence type="predicted"/>
<name>A0A397GRI9_9GLOM</name>
<protein>
    <submittedName>
        <fullName evidence="2">Uncharacterized protein</fullName>
    </submittedName>
</protein>
<dbReference type="Proteomes" id="UP000266861">
    <property type="component" value="Unassembled WGS sequence"/>
</dbReference>
<evidence type="ECO:0000313" key="2">
    <source>
        <dbReference type="EMBL" id="RHZ53622.1"/>
    </source>
</evidence>
<gene>
    <name evidence="2" type="ORF">Glove_440g18</name>
</gene>
<reference evidence="2 3" key="1">
    <citation type="submission" date="2018-08" db="EMBL/GenBank/DDBJ databases">
        <title>Genome and evolution of the arbuscular mycorrhizal fungus Diversispora epigaea (formerly Glomus versiforme) and its bacterial endosymbionts.</title>
        <authorList>
            <person name="Sun X."/>
            <person name="Fei Z."/>
            <person name="Harrison M."/>
        </authorList>
    </citation>
    <scope>NUCLEOTIDE SEQUENCE [LARGE SCALE GENOMIC DNA]</scope>
    <source>
        <strain evidence="2 3">IT104</strain>
    </source>
</reference>